<dbReference type="EMBL" id="FNUS01000005">
    <property type="protein sequence ID" value="SEG41156.1"/>
    <property type="molecule type" value="Genomic_DNA"/>
</dbReference>
<feature type="chain" id="PRO_5009292157" evidence="2">
    <location>
        <begin position="19"/>
        <end position="329"/>
    </location>
</feature>
<dbReference type="InterPro" id="IPR026444">
    <property type="entry name" value="Secre_tail"/>
</dbReference>
<feature type="domain" description="Secretion system C-terminal sorting" evidence="3">
    <location>
        <begin position="259"/>
        <end position="321"/>
    </location>
</feature>
<evidence type="ECO:0000256" key="1">
    <source>
        <dbReference type="ARBA" id="ARBA00022729"/>
    </source>
</evidence>
<evidence type="ECO:0000313" key="5">
    <source>
        <dbReference type="Proteomes" id="UP000236738"/>
    </source>
</evidence>
<dbReference type="Pfam" id="PF18962">
    <property type="entry name" value="Por_Secre_tail"/>
    <property type="match status" value="1"/>
</dbReference>
<keyword evidence="5" id="KW-1185">Reference proteome</keyword>
<keyword evidence="1 2" id="KW-0732">Signal</keyword>
<dbReference type="NCBIfam" id="TIGR04183">
    <property type="entry name" value="Por_Secre_tail"/>
    <property type="match status" value="1"/>
</dbReference>
<sequence>MKTIYSLATVLFCSIAFAQTTITKSANDYLSGDTVNENNLTGTPDNSSTGSGVTFNNNSLTAGTAITGTVSTPSSAETTTYPGTTVKFSDGNGNDIFYKSSPTDLQITGATVGGAVLNFNTDNALFIKFPTAFSESYTDTASGTATYTGITVNFSGTITTTADASGTLLLDSKSFANIIRLKTEQNYILSLTGLGNIGTLTSTIYSYYDNSNRYPLFTTTTATGVIPLAAINQTSNLAVAQSTVFLGTRNDALKKKIQVYPNPVQNQLFFGGDLAGYTQVKIFNMEGRLVKSQNIEAEKINISALPAGNYILQLSGKDKKAQSINIIKK</sequence>
<dbReference type="Proteomes" id="UP000236738">
    <property type="component" value="Unassembled WGS sequence"/>
</dbReference>
<dbReference type="OrthoDB" id="1428753at2"/>
<reference evidence="5" key="1">
    <citation type="submission" date="2016-10" db="EMBL/GenBank/DDBJ databases">
        <authorList>
            <person name="Varghese N."/>
            <person name="Submissions S."/>
        </authorList>
    </citation>
    <scope>NUCLEOTIDE SEQUENCE [LARGE SCALE GENOMIC DNA]</scope>
    <source>
        <strain evidence="5">DSM 21580</strain>
    </source>
</reference>
<feature type="signal peptide" evidence="2">
    <location>
        <begin position="1"/>
        <end position="18"/>
    </location>
</feature>
<gene>
    <name evidence="4" type="ORF">SAMN05421847_2257</name>
</gene>
<dbReference type="AlphaFoldDB" id="A0A1H6A0A9"/>
<protein>
    <submittedName>
        <fullName evidence="4">Por secretion system C-terminal sorting domain-containing protein</fullName>
    </submittedName>
</protein>
<evidence type="ECO:0000256" key="2">
    <source>
        <dbReference type="SAM" id="SignalP"/>
    </source>
</evidence>
<proteinExistence type="predicted"/>
<dbReference type="RefSeq" id="WP_103914124.1">
    <property type="nucleotide sequence ID" value="NZ_FNUS01000005.1"/>
</dbReference>
<organism evidence="4 5">
    <name type="scientific">Halpernia humi</name>
    <dbReference type="NCBI Taxonomy" id="493375"/>
    <lineage>
        <taxon>Bacteria</taxon>
        <taxon>Pseudomonadati</taxon>
        <taxon>Bacteroidota</taxon>
        <taxon>Flavobacteriia</taxon>
        <taxon>Flavobacteriales</taxon>
        <taxon>Weeksellaceae</taxon>
        <taxon>Chryseobacterium group</taxon>
        <taxon>Halpernia</taxon>
    </lineage>
</organism>
<name>A0A1H6A0A9_9FLAO</name>
<accession>A0A1H6A0A9</accession>
<evidence type="ECO:0000259" key="3">
    <source>
        <dbReference type="Pfam" id="PF18962"/>
    </source>
</evidence>
<evidence type="ECO:0000313" key="4">
    <source>
        <dbReference type="EMBL" id="SEG41156.1"/>
    </source>
</evidence>